<dbReference type="PROSITE" id="PS50142">
    <property type="entry name" value="RNASE_3_2"/>
    <property type="match status" value="1"/>
</dbReference>
<dbReference type="OrthoDB" id="9805026at2"/>
<dbReference type="FunFam" id="3.30.160.20:FF:000003">
    <property type="entry name" value="Ribonuclease 3"/>
    <property type="match status" value="1"/>
</dbReference>
<dbReference type="CDD" id="cd00593">
    <property type="entry name" value="RIBOc"/>
    <property type="match status" value="1"/>
</dbReference>
<keyword evidence="6 15" id="KW-0698">rRNA processing</keyword>
<dbReference type="GO" id="GO:0006364">
    <property type="term" value="P:rRNA processing"/>
    <property type="evidence" value="ECO:0007669"/>
    <property type="project" value="UniProtKB-UniRule"/>
</dbReference>
<keyword evidence="5 15" id="KW-0963">Cytoplasm</keyword>
<dbReference type="FunFam" id="1.10.1520.10:FF:000001">
    <property type="entry name" value="Ribonuclease 3"/>
    <property type="match status" value="1"/>
</dbReference>
<dbReference type="Proteomes" id="UP000196365">
    <property type="component" value="Unassembled WGS sequence"/>
</dbReference>
<dbReference type="EC" id="3.1.26.3" evidence="15"/>
<dbReference type="HAMAP" id="MF_00104">
    <property type="entry name" value="RNase_III"/>
    <property type="match status" value="1"/>
</dbReference>
<evidence type="ECO:0000256" key="5">
    <source>
        <dbReference type="ARBA" id="ARBA00022490"/>
    </source>
</evidence>
<evidence type="ECO:0000256" key="10">
    <source>
        <dbReference type="ARBA" id="ARBA00022723"/>
    </source>
</evidence>
<dbReference type="InterPro" id="IPR000999">
    <property type="entry name" value="RNase_III_dom"/>
</dbReference>
<keyword evidence="11 15" id="KW-0255">Endonuclease</keyword>
<dbReference type="GO" id="GO:0003725">
    <property type="term" value="F:double-stranded RNA binding"/>
    <property type="evidence" value="ECO:0007669"/>
    <property type="project" value="TreeGrafter"/>
</dbReference>
<dbReference type="CDD" id="cd10845">
    <property type="entry name" value="DSRM_RNAse_III_family"/>
    <property type="match status" value="1"/>
</dbReference>
<evidence type="ECO:0000313" key="19">
    <source>
        <dbReference type="Proteomes" id="UP000196365"/>
    </source>
</evidence>
<evidence type="ECO:0000259" key="17">
    <source>
        <dbReference type="PROSITE" id="PS50142"/>
    </source>
</evidence>
<comment type="subcellular location">
    <subcellularLocation>
        <location evidence="2 15">Cytoplasm</location>
    </subcellularLocation>
</comment>
<accession>A0A1T4JXY7</accession>
<comment type="function">
    <text evidence="15">Digests double-stranded RNA. Involved in the processing of primary rRNA transcript to yield the immediate precursors to the large and small rRNAs (23S and 16S). Processes some mRNAs, and tRNAs when they are encoded in the rRNA operon. Processes pre-crRNA and tracrRNA of type II CRISPR loci if present in the organism.</text>
</comment>
<dbReference type="GO" id="GO:0004525">
    <property type="term" value="F:ribonuclease III activity"/>
    <property type="evidence" value="ECO:0007669"/>
    <property type="project" value="UniProtKB-UniRule"/>
</dbReference>
<evidence type="ECO:0000256" key="14">
    <source>
        <dbReference type="ARBA" id="ARBA00022884"/>
    </source>
</evidence>
<evidence type="ECO:0000256" key="11">
    <source>
        <dbReference type="ARBA" id="ARBA00022759"/>
    </source>
</evidence>
<organism evidence="18 19">
    <name type="scientific">Garciella nitratireducens DSM 15102</name>
    <dbReference type="NCBI Taxonomy" id="1121911"/>
    <lineage>
        <taxon>Bacteria</taxon>
        <taxon>Bacillati</taxon>
        <taxon>Bacillota</taxon>
        <taxon>Clostridia</taxon>
        <taxon>Eubacteriales</taxon>
        <taxon>Eubacteriaceae</taxon>
        <taxon>Garciella</taxon>
    </lineage>
</organism>
<dbReference type="Gene3D" id="1.10.1520.10">
    <property type="entry name" value="Ribonuclease III domain"/>
    <property type="match status" value="1"/>
</dbReference>
<dbReference type="EMBL" id="FUWV01000001">
    <property type="protein sequence ID" value="SJZ35076.1"/>
    <property type="molecule type" value="Genomic_DNA"/>
</dbReference>
<dbReference type="RefSeq" id="WP_087677646.1">
    <property type="nucleotide sequence ID" value="NZ_FUWV01000001.1"/>
</dbReference>
<keyword evidence="10 15" id="KW-0479">Metal-binding</keyword>
<dbReference type="SMART" id="SM00535">
    <property type="entry name" value="RIBOc"/>
    <property type="match status" value="1"/>
</dbReference>
<keyword evidence="8 15" id="KW-0819">tRNA processing</keyword>
<keyword evidence="9 15" id="KW-0540">Nuclease</keyword>
<gene>
    <name evidence="15" type="primary">rnc</name>
    <name evidence="18" type="ORF">SAMN02745973_00200</name>
</gene>
<evidence type="ECO:0000256" key="1">
    <source>
        <dbReference type="ARBA" id="ARBA00000109"/>
    </source>
</evidence>
<comment type="catalytic activity">
    <reaction evidence="1 15">
        <text>Endonucleolytic cleavage to 5'-phosphomonoester.</text>
        <dbReference type="EC" id="3.1.26.3"/>
    </reaction>
</comment>
<dbReference type="GO" id="GO:0006397">
    <property type="term" value="P:mRNA processing"/>
    <property type="evidence" value="ECO:0007669"/>
    <property type="project" value="UniProtKB-UniRule"/>
</dbReference>
<comment type="cofactor">
    <cofactor evidence="15">
        <name>Mg(2+)</name>
        <dbReference type="ChEBI" id="CHEBI:18420"/>
    </cofactor>
</comment>
<dbReference type="Pfam" id="PF14622">
    <property type="entry name" value="Ribonucleas_3_3"/>
    <property type="match status" value="1"/>
</dbReference>
<dbReference type="Gene3D" id="3.30.160.20">
    <property type="match status" value="1"/>
</dbReference>
<evidence type="ECO:0000256" key="13">
    <source>
        <dbReference type="ARBA" id="ARBA00022842"/>
    </source>
</evidence>
<dbReference type="GO" id="GO:0046872">
    <property type="term" value="F:metal ion binding"/>
    <property type="evidence" value="ECO:0007669"/>
    <property type="project" value="UniProtKB-KW"/>
</dbReference>
<evidence type="ECO:0000256" key="6">
    <source>
        <dbReference type="ARBA" id="ARBA00022552"/>
    </source>
</evidence>
<keyword evidence="12 15" id="KW-0378">Hydrolase</keyword>
<feature type="domain" description="RNase III" evidence="17">
    <location>
        <begin position="6"/>
        <end position="135"/>
    </location>
</feature>
<evidence type="ECO:0000256" key="8">
    <source>
        <dbReference type="ARBA" id="ARBA00022694"/>
    </source>
</evidence>
<feature type="domain" description="DRBM" evidence="16">
    <location>
        <begin position="162"/>
        <end position="231"/>
    </location>
</feature>
<evidence type="ECO:0000259" key="16">
    <source>
        <dbReference type="PROSITE" id="PS50137"/>
    </source>
</evidence>
<name>A0A1T4JXY7_9FIRM</name>
<dbReference type="SUPFAM" id="SSF69065">
    <property type="entry name" value="RNase III domain-like"/>
    <property type="match status" value="1"/>
</dbReference>
<dbReference type="GO" id="GO:0005737">
    <property type="term" value="C:cytoplasm"/>
    <property type="evidence" value="ECO:0007669"/>
    <property type="project" value="UniProtKB-SubCell"/>
</dbReference>
<evidence type="ECO:0000256" key="12">
    <source>
        <dbReference type="ARBA" id="ARBA00022801"/>
    </source>
</evidence>
<feature type="active site" evidence="15">
    <location>
        <position position="124"/>
    </location>
</feature>
<dbReference type="InterPro" id="IPR014720">
    <property type="entry name" value="dsRBD_dom"/>
</dbReference>
<feature type="binding site" evidence="15">
    <location>
        <position position="121"/>
    </location>
    <ligand>
        <name>Mg(2+)</name>
        <dbReference type="ChEBI" id="CHEBI:18420"/>
    </ligand>
</feature>
<protein>
    <recommendedName>
        <fullName evidence="15">Ribonuclease 3</fullName>
        <ecNumber evidence="15">3.1.26.3</ecNumber>
    </recommendedName>
    <alternativeName>
        <fullName evidence="15">Ribonuclease III</fullName>
        <shortName evidence="15">RNase III</shortName>
    </alternativeName>
</protein>
<keyword evidence="19" id="KW-1185">Reference proteome</keyword>
<dbReference type="GO" id="GO:0010468">
    <property type="term" value="P:regulation of gene expression"/>
    <property type="evidence" value="ECO:0007669"/>
    <property type="project" value="TreeGrafter"/>
</dbReference>
<keyword evidence="7 15" id="KW-0507">mRNA processing</keyword>
<sequence>MKKIDCREIEKKLGYKFKNRNFLYNALTHSSYNNENNIECNFNNERLEFLGDATLELIISEYLYKKFPDLTEGEMTKMRARIVCTDALAQSAFNLELGNMIIMGKGEIMSGGRTRKSIMANTMEAIIGAIYLDGGFNCARDFVLNKLHEIIIDVEKGKINKDYKSILQELVQREKYGCLEYQLIKEEGPDHDKKFYVNVIIDNKVIGFGVGKNKKEAEQRAAKEAIDLLNKKDEI</sequence>
<evidence type="ECO:0000256" key="4">
    <source>
        <dbReference type="ARBA" id="ARBA00011738"/>
    </source>
</evidence>
<keyword evidence="15" id="KW-0699">rRNA-binding</keyword>
<proteinExistence type="inferred from homology"/>
<dbReference type="PANTHER" id="PTHR11207">
    <property type="entry name" value="RIBONUCLEASE III"/>
    <property type="match status" value="1"/>
</dbReference>
<dbReference type="GO" id="GO:0042802">
    <property type="term" value="F:identical protein binding"/>
    <property type="evidence" value="ECO:0007669"/>
    <property type="project" value="UniProtKB-ARBA"/>
</dbReference>
<feature type="binding site" evidence="15">
    <location>
        <position position="124"/>
    </location>
    <ligand>
        <name>Mg(2+)</name>
        <dbReference type="ChEBI" id="CHEBI:18420"/>
    </ligand>
</feature>
<keyword evidence="14 15" id="KW-0694">RNA-binding</keyword>
<comment type="subunit">
    <text evidence="4 15">Homodimer.</text>
</comment>
<dbReference type="NCBIfam" id="TIGR02191">
    <property type="entry name" value="RNaseIII"/>
    <property type="match status" value="1"/>
</dbReference>
<evidence type="ECO:0000313" key="18">
    <source>
        <dbReference type="EMBL" id="SJZ35076.1"/>
    </source>
</evidence>
<evidence type="ECO:0000256" key="15">
    <source>
        <dbReference type="HAMAP-Rule" id="MF_00104"/>
    </source>
</evidence>
<keyword evidence="13 15" id="KW-0460">Magnesium</keyword>
<dbReference type="Pfam" id="PF00035">
    <property type="entry name" value="dsrm"/>
    <property type="match status" value="1"/>
</dbReference>
<evidence type="ECO:0000256" key="2">
    <source>
        <dbReference type="ARBA" id="ARBA00004496"/>
    </source>
</evidence>
<dbReference type="GO" id="GO:0019843">
    <property type="term" value="F:rRNA binding"/>
    <property type="evidence" value="ECO:0007669"/>
    <property type="project" value="UniProtKB-KW"/>
</dbReference>
<dbReference type="GO" id="GO:0008033">
    <property type="term" value="P:tRNA processing"/>
    <property type="evidence" value="ECO:0007669"/>
    <property type="project" value="UniProtKB-KW"/>
</dbReference>
<evidence type="ECO:0000256" key="3">
    <source>
        <dbReference type="ARBA" id="ARBA00010183"/>
    </source>
</evidence>
<dbReference type="PANTHER" id="PTHR11207:SF0">
    <property type="entry name" value="RIBONUCLEASE 3"/>
    <property type="match status" value="1"/>
</dbReference>
<dbReference type="InterPro" id="IPR011907">
    <property type="entry name" value="RNase_III"/>
</dbReference>
<dbReference type="SMART" id="SM00358">
    <property type="entry name" value="DSRM"/>
    <property type="match status" value="1"/>
</dbReference>
<feature type="active site" evidence="15">
    <location>
        <position position="52"/>
    </location>
</feature>
<dbReference type="PROSITE" id="PS00517">
    <property type="entry name" value="RNASE_3_1"/>
    <property type="match status" value="1"/>
</dbReference>
<reference evidence="18 19" key="1">
    <citation type="submission" date="2017-02" db="EMBL/GenBank/DDBJ databases">
        <authorList>
            <person name="Peterson S.W."/>
        </authorList>
    </citation>
    <scope>NUCLEOTIDE SEQUENCE [LARGE SCALE GENOMIC DNA]</scope>
    <source>
        <strain evidence="18 19">DSM 15102</strain>
    </source>
</reference>
<evidence type="ECO:0000256" key="7">
    <source>
        <dbReference type="ARBA" id="ARBA00022664"/>
    </source>
</evidence>
<dbReference type="SUPFAM" id="SSF54768">
    <property type="entry name" value="dsRNA-binding domain-like"/>
    <property type="match status" value="1"/>
</dbReference>
<evidence type="ECO:0000256" key="9">
    <source>
        <dbReference type="ARBA" id="ARBA00022722"/>
    </source>
</evidence>
<dbReference type="InterPro" id="IPR036389">
    <property type="entry name" value="RNase_III_sf"/>
</dbReference>
<dbReference type="PROSITE" id="PS50137">
    <property type="entry name" value="DS_RBD"/>
    <property type="match status" value="1"/>
</dbReference>
<dbReference type="AlphaFoldDB" id="A0A1T4JXY7"/>
<comment type="similarity">
    <text evidence="3">Belongs to the ribonuclease III family.</text>
</comment>
<feature type="binding site" evidence="15">
    <location>
        <position position="48"/>
    </location>
    <ligand>
        <name>Mg(2+)</name>
        <dbReference type="ChEBI" id="CHEBI:18420"/>
    </ligand>
</feature>